<gene>
    <name evidence="4" type="ORF">E1283_19990</name>
</gene>
<evidence type="ECO:0000256" key="2">
    <source>
        <dbReference type="SAM" id="MobiDB-lite"/>
    </source>
</evidence>
<feature type="domain" description="Hint" evidence="3">
    <location>
        <begin position="970"/>
        <end position="1072"/>
    </location>
</feature>
<dbReference type="CDD" id="cd00081">
    <property type="entry name" value="Hint"/>
    <property type="match status" value="1"/>
</dbReference>
<feature type="region of interest" description="Disordered" evidence="2">
    <location>
        <begin position="1143"/>
        <end position="1165"/>
    </location>
</feature>
<dbReference type="NCBIfam" id="TIGR03696">
    <property type="entry name" value="Rhs_assc_core"/>
    <property type="match status" value="1"/>
</dbReference>
<dbReference type="PANTHER" id="PTHR32305">
    <property type="match status" value="1"/>
</dbReference>
<dbReference type="InterPro" id="IPR006530">
    <property type="entry name" value="YD"/>
</dbReference>
<dbReference type="SMART" id="SM00306">
    <property type="entry name" value="HintN"/>
    <property type="match status" value="1"/>
</dbReference>
<evidence type="ECO:0000256" key="1">
    <source>
        <dbReference type="ARBA" id="ARBA00022737"/>
    </source>
</evidence>
<dbReference type="Gene3D" id="2.170.16.10">
    <property type="entry name" value="Hedgehog/Intein (Hint) domain"/>
    <property type="match status" value="1"/>
</dbReference>
<dbReference type="RefSeq" id="WP_279571279.1">
    <property type="nucleotide sequence ID" value="NZ_SMKI01000215.1"/>
</dbReference>
<keyword evidence="1" id="KW-0677">Repeat</keyword>
<dbReference type="InterPro" id="IPR022385">
    <property type="entry name" value="Rhs_assc_core"/>
</dbReference>
<evidence type="ECO:0000313" key="5">
    <source>
        <dbReference type="Proteomes" id="UP000295345"/>
    </source>
</evidence>
<feature type="compositionally biased region" description="Polar residues" evidence="2">
    <location>
        <begin position="1156"/>
        <end position="1165"/>
    </location>
</feature>
<evidence type="ECO:0000259" key="3">
    <source>
        <dbReference type="SMART" id="SM00306"/>
    </source>
</evidence>
<dbReference type="PANTHER" id="PTHR32305:SF17">
    <property type="entry name" value="TRNA NUCLEASE WAPA"/>
    <property type="match status" value="1"/>
</dbReference>
<dbReference type="InterPro" id="IPR030934">
    <property type="entry name" value="Intein_C"/>
</dbReference>
<dbReference type="Gene3D" id="2.180.10.10">
    <property type="entry name" value="RHS repeat-associated core"/>
    <property type="match status" value="1"/>
</dbReference>
<dbReference type="NCBIfam" id="TIGR01643">
    <property type="entry name" value="YD_repeat_2x"/>
    <property type="match status" value="3"/>
</dbReference>
<evidence type="ECO:0000313" key="4">
    <source>
        <dbReference type="EMBL" id="TDC73098.1"/>
    </source>
</evidence>
<protein>
    <submittedName>
        <fullName evidence="4">Sugar-binding protein</fullName>
    </submittedName>
</protein>
<keyword evidence="5" id="KW-1185">Reference proteome</keyword>
<dbReference type="InterPro" id="IPR056823">
    <property type="entry name" value="TEN-like_YD-shell"/>
</dbReference>
<sequence length="1232" mass="133163">NPATPSTAQTTTTRLDVRRGVPTTVTDTNSRVTTLSYDALGRSWQVWLPNRVTSFDPTYEFQYRVTDGQPVAVTTRTLNPTGTARDSSITLYDGFLRTRQTQELGPNNGRLLTETRYDERGLVSRQFATYYATGAPQQSIFRPSDTQDIESQAWHTYDALGRETEVRQIAGLSDRAEVLGITSTSYHGDRTTVIPPVGGTATTTLFDAQGQKTELRQHRQRSATAAYDSTRYTYTRAGQLDTLTDAAGNRWTYDYDQLGRTIESTDPDAGRVTSAYNDRGELTTRTNARGTLAYGYDNLGRQTQLRENSSTGRLRAEWVYDTISRAEGQLARSIRYGDEGQAYVNEVQSYDALYRPILSRVVIPSSEGALAGSYQSPTIYNEAGLVMSMGLPLAGSLPARAVTYTYDERTLWLNKTANVAFGSNITYSPTGLPERYLLNQSDSGPTVSVTHGFEQGTQRLSTTRVSSENVNGVDRSEAYSYDEIGNVLSIADTSRSGTDVQCFQYDHLRRMTEAWSQSTNGCATTPSDSAVGGPAPYWHSYTFDLSGNRRTETLHEQDTSRTYDYPQPGTPRPNAVTSVTQEAPGVTSLEEYGYDEAGNTISRQIGGDTQELTWDAEGHLASVEEADSSATSYLYDADGNRLISRSSTETTLYLGNTEVTLETGSTAPRATRYVDLGGGNTAVQQDDGSVSYTIADHHGTGQLAIDAVTMELTQRRTLPFGDIRGPTPSSWPSSRGFVGGVSDETGLTHLGAREYDPGLGRFISPDPVLVTNDPQQLNAYQYGANNPVSVSDPTGTMLPECWSGQYNCKNDRKGALKDIDFGKNYGRETAAAGGTPSPTWVAQQNDLAQGCRNDPGCAGTPRQLSLRYENERSTGYLRAAEAAAAAAENRPWYETAWSITADLTGLTDAWNCVSQFDGMACAMTGVTVLTGGSGRGAALALRYGDDVLGAARHVQDAIGGLRRTPSCPTANSFTAGTQVLMADGTTKNIEDLEIGDEVLATDPETGETSARTVTAEILGSGEKHLVTLTIATDEGTSATITATDGHPFWVPELDDWIDADELTPGTWLQTSAGTHVQITAVQQRTTTTTVHNLTVAADHTYYVLAGATPVLVHNCGGGVTVYRGVPEGHPGFDAAVDGSAVPRGGTASAEAHHLGNTDSPYTSWSTSDAVARRAATRGESGVGVVLETRIPSGRPHIHVNDQPWVDPDLRGEFEVLIEGPMQGNPQPVWRQW</sequence>
<dbReference type="Pfam" id="PF07591">
    <property type="entry name" value="PT-HINT"/>
    <property type="match status" value="1"/>
</dbReference>
<feature type="non-terminal residue" evidence="4">
    <location>
        <position position="1"/>
    </location>
</feature>
<accession>A0A4R4T7F6</accession>
<dbReference type="Pfam" id="PF25023">
    <property type="entry name" value="TEN_YD-shell"/>
    <property type="match status" value="1"/>
</dbReference>
<dbReference type="InterPro" id="IPR031325">
    <property type="entry name" value="RHS_repeat"/>
</dbReference>
<dbReference type="Pfam" id="PF05593">
    <property type="entry name" value="RHS_repeat"/>
    <property type="match status" value="1"/>
</dbReference>
<organism evidence="4 5">
    <name type="scientific">Streptomyces hainanensis</name>
    <dbReference type="NCBI Taxonomy" id="402648"/>
    <lineage>
        <taxon>Bacteria</taxon>
        <taxon>Bacillati</taxon>
        <taxon>Actinomycetota</taxon>
        <taxon>Actinomycetes</taxon>
        <taxon>Kitasatosporales</taxon>
        <taxon>Streptomycetaceae</taxon>
        <taxon>Streptomyces</taxon>
    </lineage>
</organism>
<reference evidence="4 5" key="1">
    <citation type="submission" date="2019-03" db="EMBL/GenBank/DDBJ databases">
        <title>Draft genome sequences of novel Actinobacteria.</title>
        <authorList>
            <person name="Sahin N."/>
            <person name="Ay H."/>
            <person name="Saygin H."/>
        </authorList>
    </citation>
    <scope>NUCLEOTIDE SEQUENCE [LARGE SCALE GENOMIC DNA]</scope>
    <source>
        <strain evidence="4 5">DSM 41900</strain>
    </source>
</reference>
<dbReference type="InterPro" id="IPR003587">
    <property type="entry name" value="Hint_dom_N"/>
</dbReference>
<dbReference type="InterPro" id="IPR050708">
    <property type="entry name" value="T6SS_VgrG/RHS"/>
</dbReference>
<dbReference type="Proteomes" id="UP000295345">
    <property type="component" value="Unassembled WGS sequence"/>
</dbReference>
<dbReference type="PROSITE" id="PS50818">
    <property type="entry name" value="INTEIN_C_TER"/>
    <property type="match status" value="1"/>
</dbReference>
<dbReference type="SUPFAM" id="SSF51294">
    <property type="entry name" value="Hedgehog/intein (Hint) domain"/>
    <property type="match status" value="1"/>
</dbReference>
<comment type="caution">
    <text evidence="4">The sequence shown here is derived from an EMBL/GenBank/DDBJ whole genome shotgun (WGS) entry which is preliminary data.</text>
</comment>
<dbReference type="InterPro" id="IPR036844">
    <property type="entry name" value="Hint_dom_sf"/>
</dbReference>
<name>A0A4R4T7F6_9ACTN</name>
<dbReference type="AlphaFoldDB" id="A0A4R4T7F6"/>
<feature type="region of interest" description="Disordered" evidence="2">
    <location>
        <begin position="557"/>
        <end position="582"/>
    </location>
</feature>
<dbReference type="EMBL" id="SMKI01000215">
    <property type="protein sequence ID" value="TDC73098.1"/>
    <property type="molecule type" value="Genomic_DNA"/>
</dbReference>
<proteinExistence type="predicted"/>